<name>A0A699KGJ7_TANCI</name>
<organism evidence="1">
    <name type="scientific">Tanacetum cinerariifolium</name>
    <name type="common">Dalmatian daisy</name>
    <name type="synonym">Chrysanthemum cinerariifolium</name>
    <dbReference type="NCBI Taxonomy" id="118510"/>
    <lineage>
        <taxon>Eukaryota</taxon>
        <taxon>Viridiplantae</taxon>
        <taxon>Streptophyta</taxon>
        <taxon>Embryophyta</taxon>
        <taxon>Tracheophyta</taxon>
        <taxon>Spermatophyta</taxon>
        <taxon>Magnoliopsida</taxon>
        <taxon>eudicotyledons</taxon>
        <taxon>Gunneridae</taxon>
        <taxon>Pentapetalae</taxon>
        <taxon>asterids</taxon>
        <taxon>campanulids</taxon>
        <taxon>Asterales</taxon>
        <taxon>Asteraceae</taxon>
        <taxon>Asteroideae</taxon>
        <taxon>Anthemideae</taxon>
        <taxon>Anthemidinae</taxon>
        <taxon>Tanacetum</taxon>
    </lineage>
</organism>
<dbReference type="EMBL" id="BKCJ010508572">
    <property type="protein sequence ID" value="GFA89162.1"/>
    <property type="molecule type" value="Genomic_DNA"/>
</dbReference>
<protein>
    <submittedName>
        <fullName evidence="1">Uncharacterized protein</fullName>
    </submittedName>
</protein>
<comment type="caution">
    <text evidence="1">The sequence shown here is derived from an EMBL/GenBank/DDBJ whole genome shotgun (WGS) entry which is preliminary data.</text>
</comment>
<evidence type="ECO:0000313" key="1">
    <source>
        <dbReference type="EMBL" id="GFA89162.1"/>
    </source>
</evidence>
<proteinExistence type="predicted"/>
<dbReference type="AlphaFoldDB" id="A0A699KGJ7"/>
<sequence length="127" mass="13695">MAVTVRSNHLVILQFYYHVPIGRLKKKRTRSLRDKDEMVMNGGVFGNQSQSSGSQIVVSPAHMVESQAFGSKVDTVGSQAFGSQTNGIGTQTTVAGRVNMVNLVQGGATTYAHTNVGTCSEWEMSKD</sequence>
<gene>
    <name evidence="1" type="ORF">Tci_661134</name>
</gene>
<accession>A0A699KGJ7</accession>
<reference evidence="1" key="1">
    <citation type="journal article" date="2019" name="Sci. Rep.">
        <title>Draft genome of Tanacetum cinerariifolium, the natural source of mosquito coil.</title>
        <authorList>
            <person name="Yamashiro T."/>
            <person name="Shiraishi A."/>
            <person name="Satake H."/>
            <person name="Nakayama K."/>
        </authorList>
    </citation>
    <scope>NUCLEOTIDE SEQUENCE</scope>
</reference>